<comment type="caution">
    <text evidence="2">The sequence shown here is derived from an EMBL/GenBank/DDBJ whole genome shotgun (WGS) entry which is preliminary data.</text>
</comment>
<reference evidence="2" key="1">
    <citation type="journal article" date="2014" name="Front. Microbiol.">
        <title>High frequency of phylogenetically diverse reductive dehalogenase-homologous genes in deep subseafloor sedimentary metagenomes.</title>
        <authorList>
            <person name="Kawai M."/>
            <person name="Futagami T."/>
            <person name="Toyoda A."/>
            <person name="Takaki Y."/>
            <person name="Nishi S."/>
            <person name="Hori S."/>
            <person name="Arai W."/>
            <person name="Tsubouchi T."/>
            <person name="Morono Y."/>
            <person name="Uchiyama I."/>
            <person name="Ito T."/>
            <person name="Fujiyama A."/>
            <person name="Inagaki F."/>
            <person name="Takami H."/>
        </authorList>
    </citation>
    <scope>NUCLEOTIDE SEQUENCE</scope>
    <source>
        <strain evidence="2">Expedition CK06-06</strain>
    </source>
</reference>
<dbReference type="AlphaFoldDB" id="X1VMT9"/>
<organism evidence="2">
    <name type="scientific">marine sediment metagenome</name>
    <dbReference type="NCBI Taxonomy" id="412755"/>
    <lineage>
        <taxon>unclassified sequences</taxon>
        <taxon>metagenomes</taxon>
        <taxon>ecological metagenomes</taxon>
    </lineage>
</organism>
<protein>
    <submittedName>
        <fullName evidence="2">Uncharacterized protein</fullName>
    </submittedName>
</protein>
<gene>
    <name evidence="2" type="ORF">S12H4_49160</name>
</gene>
<evidence type="ECO:0000256" key="1">
    <source>
        <dbReference type="SAM" id="MobiDB-lite"/>
    </source>
</evidence>
<accession>X1VMT9</accession>
<evidence type="ECO:0000313" key="2">
    <source>
        <dbReference type="EMBL" id="GAJ09935.1"/>
    </source>
</evidence>
<name>X1VMT9_9ZZZZ</name>
<proteinExistence type="predicted"/>
<dbReference type="EMBL" id="BARW01030809">
    <property type="protein sequence ID" value="GAJ09935.1"/>
    <property type="molecule type" value="Genomic_DNA"/>
</dbReference>
<sequence length="164" mass="19156">MNPAQVITAWRRDKPTYEKYFDDLKDLGWDDDRIEALKFFTEVYPTPRDYVGFLAHEVFEPDMIEKYGLLSEWGVIDKEPAKKIGLEEDILKLYWMDHWEHPEWGTIRELRHRDQITDQDVKVQGSPGSGGPARSARLPSPLDLTNRPGLCILFKYRLLLPPLA</sequence>
<feature type="region of interest" description="Disordered" evidence="1">
    <location>
        <begin position="121"/>
        <end position="140"/>
    </location>
</feature>